<dbReference type="InterPro" id="IPR036864">
    <property type="entry name" value="Zn2-C6_fun-type_DNA-bd_sf"/>
</dbReference>
<feature type="region of interest" description="Disordered" evidence="2">
    <location>
        <begin position="63"/>
        <end position="106"/>
    </location>
</feature>
<name>A0A3M9YGT9_9PEZI</name>
<dbReference type="CDD" id="cd00067">
    <property type="entry name" value="GAL4"/>
    <property type="match status" value="1"/>
</dbReference>
<dbReference type="Gene3D" id="4.10.240.10">
    <property type="entry name" value="Zn(2)-C6 fungal-type DNA-binding domain"/>
    <property type="match status" value="1"/>
</dbReference>
<dbReference type="RefSeq" id="XP_028497752.1">
    <property type="nucleotide sequence ID" value="XM_028636418.1"/>
</dbReference>
<dbReference type="PROSITE" id="PS00463">
    <property type="entry name" value="ZN2_CY6_FUNGAL_1"/>
    <property type="match status" value="1"/>
</dbReference>
<evidence type="ECO:0000256" key="1">
    <source>
        <dbReference type="ARBA" id="ARBA00023242"/>
    </source>
</evidence>
<dbReference type="SUPFAM" id="SSF57701">
    <property type="entry name" value="Zn2/Cys6 DNA-binding domain"/>
    <property type="match status" value="1"/>
</dbReference>
<evidence type="ECO:0000259" key="3">
    <source>
        <dbReference type="PROSITE" id="PS50048"/>
    </source>
</evidence>
<evidence type="ECO:0000313" key="4">
    <source>
        <dbReference type="EMBL" id="RNJ59594.1"/>
    </source>
</evidence>
<dbReference type="GO" id="GO:0000981">
    <property type="term" value="F:DNA-binding transcription factor activity, RNA polymerase II-specific"/>
    <property type="evidence" value="ECO:0007669"/>
    <property type="project" value="InterPro"/>
</dbReference>
<dbReference type="PANTHER" id="PTHR37534">
    <property type="entry name" value="TRANSCRIPTIONAL ACTIVATOR PROTEIN UGA3"/>
    <property type="match status" value="1"/>
</dbReference>
<proteinExistence type="predicted"/>
<dbReference type="PROSITE" id="PS50048">
    <property type="entry name" value="ZN2_CY6_FUNGAL_2"/>
    <property type="match status" value="1"/>
</dbReference>
<evidence type="ECO:0000313" key="5">
    <source>
        <dbReference type="Proteomes" id="UP000267145"/>
    </source>
</evidence>
<dbReference type="GO" id="GO:0008270">
    <property type="term" value="F:zinc ion binding"/>
    <property type="evidence" value="ECO:0007669"/>
    <property type="project" value="InterPro"/>
</dbReference>
<dbReference type="GO" id="GO:0005634">
    <property type="term" value="C:nucleus"/>
    <property type="evidence" value="ECO:0007669"/>
    <property type="project" value="TreeGrafter"/>
</dbReference>
<sequence length="600" mass="66232">MATDDAPSRSRHKRTRTGCMKCRTRRRKCDEEKPKCRRCIEGGFDCQYGPRLTFLHKNALTVPPTPKSNETQYSRLQFVDPGSSVSTSKESDGGDGNNDMTTSPTASGATLERLMESTPMNPEAHELAAVETPREQVPFVNDQFTPGPWPQDGDPIHSSPQHSMVVMTDRMQASPKDADYQTALTVLLSLGNDEPSQIIHSPSHERVAALHPPLVSSPSSAGASVTGTISQETILQLLRQYRYQVAPWLDICDMSQCFGLVVPRLAMESGSALHSLLALSSQSLQAERLTQTKDHSLHIITDTSFMQNQDLESVNDCELIHLALASTTHFLRDVPGAWHSTTCLLADGAHFKELGRPPSKLRLSVLGLLLRLDLGKALVNGTTVSIPDQLNYPANPPEWQTSAIADTVFQSASESLLLCAQAVNFGACSFPAPASSTTGSAPRSPVQRWTMLHDALSTWYTNRPREFHPMIEMEVDDSLFPVLLFTNGAAVFANQLYHTAMLLMLQHRPRTLSVGAARKDPTMSPLWHAQRVCGIAMNNDRRDSWDLCLVAALYRAAQRMTYEPQQLAVLGCFEKIKTMTGWDVIFFVTKAREDWGMASG</sequence>
<dbReference type="EMBL" id="RBVV01000015">
    <property type="protein sequence ID" value="RNJ59594.1"/>
    <property type="molecule type" value="Genomic_DNA"/>
</dbReference>
<dbReference type="Proteomes" id="UP000267145">
    <property type="component" value="Unassembled WGS sequence"/>
</dbReference>
<dbReference type="InterPro" id="IPR001138">
    <property type="entry name" value="Zn2Cys6_DnaBD"/>
</dbReference>
<dbReference type="PANTHER" id="PTHR37534:SF24">
    <property type="entry name" value="MISCELLANEOUS ZN(II)2CYS6 TRANSCRIPTION FACTOR (EUROFUNG)-RELATED"/>
    <property type="match status" value="1"/>
</dbReference>
<dbReference type="GO" id="GO:0045944">
    <property type="term" value="P:positive regulation of transcription by RNA polymerase II"/>
    <property type="evidence" value="ECO:0007669"/>
    <property type="project" value="TreeGrafter"/>
</dbReference>
<feature type="domain" description="Zn(2)-C6 fungal-type" evidence="3">
    <location>
        <begin position="18"/>
        <end position="48"/>
    </location>
</feature>
<keyword evidence="5" id="KW-1185">Reference proteome</keyword>
<dbReference type="Pfam" id="PF00172">
    <property type="entry name" value="Zn_clus"/>
    <property type="match status" value="1"/>
</dbReference>
<organism evidence="4 5">
    <name type="scientific">Verticillium nonalfalfae</name>
    <dbReference type="NCBI Taxonomy" id="1051616"/>
    <lineage>
        <taxon>Eukaryota</taxon>
        <taxon>Fungi</taxon>
        <taxon>Dikarya</taxon>
        <taxon>Ascomycota</taxon>
        <taxon>Pezizomycotina</taxon>
        <taxon>Sordariomycetes</taxon>
        <taxon>Hypocreomycetidae</taxon>
        <taxon>Glomerellales</taxon>
        <taxon>Plectosphaerellaceae</taxon>
        <taxon>Verticillium</taxon>
    </lineage>
</organism>
<dbReference type="GO" id="GO:0000976">
    <property type="term" value="F:transcription cis-regulatory region binding"/>
    <property type="evidence" value="ECO:0007669"/>
    <property type="project" value="TreeGrafter"/>
</dbReference>
<dbReference type="SMART" id="SM00066">
    <property type="entry name" value="GAL4"/>
    <property type="match status" value="1"/>
</dbReference>
<dbReference type="GeneID" id="39605893"/>
<accession>A0A3M9YGT9</accession>
<reference evidence="4 5" key="1">
    <citation type="submission" date="2018-10" db="EMBL/GenBank/DDBJ databases">
        <title>Genome sequence of Verticillium nonalfalfae VnAa140.</title>
        <authorList>
            <person name="Stajich J.E."/>
            <person name="Kasson M.T."/>
        </authorList>
    </citation>
    <scope>NUCLEOTIDE SEQUENCE [LARGE SCALE GENOMIC DNA]</scope>
    <source>
        <strain evidence="4 5">VnAa140</strain>
    </source>
</reference>
<evidence type="ECO:0000256" key="2">
    <source>
        <dbReference type="SAM" id="MobiDB-lite"/>
    </source>
</evidence>
<keyword evidence="1" id="KW-0539">Nucleus</keyword>
<dbReference type="AlphaFoldDB" id="A0A3M9YGT9"/>
<protein>
    <recommendedName>
        <fullName evidence="3">Zn(2)-C6 fungal-type domain-containing protein</fullName>
    </recommendedName>
</protein>
<gene>
    <name evidence="4" type="ORF">D7B24_002204</name>
</gene>
<comment type="caution">
    <text evidence="4">The sequence shown here is derived from an EMBL/GenBank/DDBJ whole genome shotgun (WGS) entry which is preliminary data.</text>
</comment>